<dbReference type="InterPro" id="IPR026818">
    <property type="entry name" value="Apc_fam"/>
</dbReference>
<dbReference type="InterPro" id="IPR000225">
    <property type="entry name" value="Armadillo"/>
</dbReference>
<dbReference type="PANTHER" id="PTHR12607:SF12">
    <property type="entry name" value="APC-LIKE, ISOFORM A-RELATED"/>
    <property type="match status" value="1"/>
</dbReference>
<feature type="region of interest" description="Disordered" evidence="4">
    <location>
        <begin position="2037"/>
        <end position="2060"/>
    </location>
</feature>
<feature type="region of interest" description="Disordered" evidence="4">
    <location>
        <begin position="2101"/>
        <end position="2321"/>
    </location>
</feature>
<dbReference type="RefSeq" id="XP_013787215.2">
    <property type="nucleotide sequence ID" value="XM_013931761.2"/>
</dbReference>
<feature type="compositionally biased region" description="Polar residues" evidence="4">
    <location>
        <begin position="863"/>
        <end position="884"/>
    </location>
</feature>
<feature type="compositionally biased region" description="Basic and acidic residues" evidence="4">
    <location>
        <begin position="2237"/>
        <end position="2251"/>
    </location>
</feature>
<feature type="compositionally biased region" description="Acidic residues" evidence="4">
    <location>
        <begin position="1782"/>
        <end position="1791"/>
    </location>
</feature>
<feature type="compositionally biased region" description="Polar residues" evidence="4">
    <location>
        <begin position="2271"/>
        <end position="2281"/>
    </location>
</feature>
<evidence type="ECO:0000256" key="1">
    <source>
        <dbReference type="ARBA" id="ARBA00009051"/>
    </source>
</evidence>
<feature type="coiled-coil region" evidence="3">
    <location>
        <begin position="1475"/>
        <end position="1502"/>
    </location>
</feature>
<protein>
    <submittedName>
        <fullName evidence="6">Uncharacterized protein LOC106471173</fullName>
    </submittedName>
</protein>
<feature type="region of interest" description="Disordered" evidence="4">
    <location>
        <begin position="954"/>
        <end position="976"/>
    </location>
</feature>
<feature type="compositionally biased region" description="Low complexity" evidence="4">
    <location>
        <begin position="1177"/>
        <end position="1188"/>
    </location>
</feature>
<feature type="region of interest" description="Disordered" evidence="4">
    <location>
        <begin position="1152"/>
        <end position="1190"/>
    </location>
</feature>
<feature type="compositionally biased region" description="Low complexity" evidence="4">
    <location>
        <begin position="2252"/>
        <end position="2262"/>
    </location>
</feature>
<feature type="compositionally biased region" description="Polar residues" evidence="4">
    <location>
        <begin position="2147"/>
        <end position="2161"/>
    </location>
</feature>
<dbReference type="SUPFAM" id="SSF48371">
    <property type="entry name" value="ARM repeat"/>
    <property type="match status" value="1"/>
</dbReference>
<feature type="compositionally biased region" description="Basic and acidic residues" evidence="4">
    <location>
        <begin position="2041"/>
        <end position="2050"/>
    </location>
</feature>
<accession>A0ABM1BRF6</accession>
<dbReference type="GeneID" id="106471173"/>
<proteinExistence type="inferred from homology"/>
<dbReference type="Gene3D" id="1.25.10.10">
    <property type="entry name" value="Leucine-rich Repeat Variant"/>
    <property type="match status" value="1"/>
</dbReference>
<keyword evidence="3" id="KW-0175">Coiled coil</keyword>
<feature type="compositionally biased region" description="Basic and acidic residues" evidence="4">
    <location>
        <begin position="1936"/>
        <end position="1952"/>
    </location>
</feature>
<evidence type="ECO:0000256" key="2">
    <source>
        <dbReference type="ARBA" id="ARBA00022687"/>
    </source>
</evidence>
<feature type="compositionally biased region" description="Low complexity" evidence="4">
    <location>
        <begin position="2184"/>
        <end position="2219"/>
    </location>
</feature>
<evidence type="ECO:0000313" key="5">
    <source>
        <dbReference type="Proteomes" id="UP000694941"/>
    </source>
</evidence>
<feature type="region of interest" description="Disordered" evidence="4">
    <location>
        <begin position="1622"/>
        <end position="1653"/>
    </location>
</feature>
<keyword evidence="5" id="KW-1185">Reference proteome</keyword>
<evidence type="ECO:0000256" key="4">
    <source>
        <dbReference type="SAM" id="MobiDB-lite"/>
    </source>
</evidence>
<feature type="compositionally biased region" description="Polar residues" evidence="4">
    <location>
        <begin position="2101"/>
        <end position="2135"/>
    </location>
</feature>
<feature type="compositionally biased region" description="Basic and acidic residues" evidence="4">
    <location>
        <begin position="954"/>
        <end position="973"/>
    </location>
</feature>
<feature type="compositionally biased region" description="Polar residues" evidence="4">
    <location>
        <begin position="2362"/>
        <end position="2381"/>
    </location>
</feature>
<keyword evidence="2" id="KW-0879">Wnt signaling pathway</keyword>
<evidence type="ECO:0000256" key="3">
    <source>
        <dbReference type="SAM" id="Coils"/>
    </source>
</evidence>
<dbReference type="InterPro" id="IPR041257">
    <property type="entry name" value="APC_rep"/>
</dbReference>
<sequence>MVRRREVEADNLLVGGRPLLPESSAPSQEDHDDCNNIIVSTENLGTTPSHVHQDGNIRNTNQRYSSAFHTMHSSLMENNNLNGNESGSLIWSNGSSHNMSSLYHRDWPIDRVMANSGPTNISDINSPGVSFTPDISSIMSLSSITSTATQRLPPQQLGTKFSETTNQHPGPAIAALMKLSFDEEHRYAMCQLGGLHAIAELIQIDHKAHGNTSDSYCVTLRRYAGMALTNLTFGDGTNKALLCSKKAFIYALVAQIHSPCEDLRQVTASVLRNLSWRADSISKQTLREAGSVTTLMKAAIEAKKESTLKSILSALWNLSAHCSSNKAEICAIDGALAFLVSTLTYKSPSKTLAIVENGGGILRNISSHIAVREDYRIILRNHFCLQILLQHLKSPSLTVVSNACGTLWNLSARCAEDQRTLWEMGAVGMLRNLIHSKHKMISMGSSAALKNLLSSKPLGVPLSISASLESSQFRSGTEKMPSLHVRKMRALEAEIDQSLSETYDNLDSPKASPTYHTQLDGKFFCDTNIKNSDRPQQLIPLPEEMYRSVPVNPVPHSDSHDSSQSEPIQRPGSANDVSSFKRKNFIQYTLYTSRARLEIPVSLVESEIQDLSGPSVHHYDEEHVCSEGSSQAIESEHGTILSCRYVPKYTNLVKKLESVNIEEENSYDQVTDYRRKYSDENSNLFLAHGHVNHDRNATQHKSQELDSCYTETCIFESRKSINDSSDTELLHYSSQVKPMNEKDKDSINQKINCKDLPEMNLERPEQPTDFRLKYKENLQEMDEYQEISLHSPEVKGNKNKHKHPSINDYSANICSIEGTPLKFSPPSSQMDLINFDNLRSTGITQTVENVNSSEENLVLFSRPSSLSTSHQNSIPNDKNVSISDFSHKTSKMTSPSKFPDSPTKSMSLTSLSTRKPVSNIPKKLTDPNSEVSTSSKPKFSFSCNATATYQQDHEDKDGITVGKEIKTSPDRSPVEVSKNTGLSFGFLTIDDKLLASKQEIVEIQNTEVSGLLCESSNNDSVNIFTTTTQHGFTQNFKCQDSTSAVEKKEIYDHSVNEMNIQRVSTASVMPSNNNSLNSQNIKLQRQVSNLSSSLIQPKLSNVPFKLNNTKLDHHVTTVAESSVFSGAERLLEKSGEKPPDLFSVSPTFVKDTSSNFSQVPSLSEISVPAGNEEERSNSSNISNNNSQSDDSAFCDDNDNILFQCIQSEVSKEQSSLSSEAVNGACGKSCSTHTELKLSSILDKNLRSTHATFTKTGVSSLETIIPKDSQYMSPKSVTPKPDHFCVNNIPDISRVNEKYLDPHTHESDPLKLSDSSEAYLELCLKSPQAYAADRTPETLHRNSLISLSAEDYKDDKVTSACIFSHDIDSMIGTTKQMESMTQLANKQEIPDDLTQNSVIPNNVVEPQSLPTPKEKKRTRAGIKQNGYLLSKEDYGTQRVHLETATRYGVEGTPVCSSGSSLSVDSSEQALRSGQGLLHASENYRKLSKEYKDEKTELNVKEMQYSMDLMEIPIVDEKGKEDEYAQEKQIISKQVCKMVDNPEYTETLKIEDLTDIQCEAQKVIEKVESELQSDLTESSISCLSDLENAKPPSMFVDIGFLSMTSSEYSDAAFKCSRNADTAKTKYRSKKGSKRPEQSFFGSSDISNDETSGEMLTDSFSMKGSTVSEVLENVNPPSFMNDLSLTVSCSSINSISSDVLENPVQSKTEMDCTKESDIFNRLSAAATVVQVYSQELSSITRGSMNNSYNSGLIDHVKPPTVYQDITEVTAEDNTELDLDTFASDTEFDDDDLRDDNDTPVPSTETLKAPQLYSLQNDEQGSVENLTYVLDECESMSVDEGTLVNEESDGNLNSDISMSKVEAEALKVNANLVVFTLNEMKNDEVTCDESEFQDNLLEDETLSLVSNDSEDEQMRELEVSKEEPIKQESLKRPCVIRPPNKETTRQIREKKERKLEQTTPKITKSLLPAMSQRTAYGSNDKKNANHSQIGRPTRISMSSEEPTRSSALKSPQKTACQESTCPPAKINFKQTIPQPEQLSCYFSKSSDDGEGNIRKDKKNTSNRFQERLSCKNGAKTKDKDAKILPHKPLVKQGTFTKEELIGDSSLLSPTKEQQSPSKSVVSKHTIRSQWKSKNIQSNNKTKDLGVRSLRYASSSLNPNQEAKPNSSRKKGSIKHNDNKQSVNKPAGSNNFSRSSSADSNRYSRSSNGSHSSSSSTGTLSFHSGIPHKRQERTSKVASLWKKNETSVKQAERKTSFESSNNSWASSRQIYKKSPSHSNRAQSSISMIPKAPGFNKSSTYKKYPSKDQPDFHNSQRRSFGLRKNHNVELNAPKSTDRSKTKELNLQASDVNFSSHTGRGRTVDGDTRASSFSRRTLDSNSRQQVSKISHCKGGEEHGERGQEKSLRDHIYNPHAFPHHAQNRGISHLPTHVGSKISSVHHQPLGFPTHSKTVAARASAVVAPFNYVPSLACITQQKSENEKTRQDNINAKHVSSQKDLVFSTEEERNLKDKCHLVTAV</sequence>
<name>A0ABM1BRF6_LIMPO</name>
<dbReference type="Pfam" id="PF18797">
    <property type="entry name" value="APC_rep"/>
    <property type="match status" value="1"/>
</dbReference>
<feature type="compositionally biased region" description="Polar residues" evidence="4">
    <location>
        <begin position="891"/>
        <end position="916"/>
    </location>
</feature>
<dbReference type="InterPro" id="IPR016024">
    <property type="entry name" value="ARM-type_fold"/>
</dbReference>
<dbReference type="Proteomes" id="UP000694941">
    <property type="component" value="Unplaced"/>
</dbReference>
<feature type="region of interest" description="Disordered" evidence="4">
    <location>
        <begin position="1936"/>
        <end position="2014"/>
    </location>
</feature>
<feature type="compositionally biased region" description="Polar residues" evidence="4">
    <location>
        <begin position="1152"/>
        <end position="1164"/>
    </location>
</feature>
<dbReference type="Pfam" id="PF00514">
    <property type="entry name" value="Arm"/>
    <property type="match status" value="1"/>
</dbReference>
<comment type="similarity">
    <text evidence="1">Belongs to the adenomatous polyposis coli (APC) family.</text>
</comment>
<reference evidence="6" key="1">
    <citation type="submission" date="2025-08" db="UniProtKB">
        <authorList>
            <consortium name="RefSeq"/>
        </authorList>
    </citation>
    <scope>IDENTIFICATION</scope>
    <source>
        <tissue evidence="6">Muscle</tissue>
    </source>
</reference>
<feature type="compositionally biased region" description="Polar residues" evidence="4">
    <location>
        <begin position="926"/>
        <end position="937"/>
    </location>
</feature>
<feature type="region of interest" description="Disordered" evidence="4">
    <location>
        <begin position="1"/>
        <end position="31"/>
    </location>
</feature>
<feature type="region of interest" description="Disordered" evidence="4">
    <location>
        <begin position="1778"/>
        <end position="1801"/>
    </location>
</feature>
<dbReference type="PANTHER" id="PTHR12607">
    <property type="entry name" value="ADENOMATOUS POLYPOSIS COLI PROTEIN FAMILY"/>
    <property type="match status" value="1"/>
</dbReference>
<feature type="region of interest" description="Disordered" evidence="4">
    <location>
        <begin position="863"/>
        <end position="937"/>
    </location>
</feature>
<organism evidence="5 6">
    <name type="scientific">Limulus polyphemus</name>
    <name type="common">Atlantic horseshoe crab</name>
    <dbReference type="NCBI Taxonomy" id="6850"/>
    <lineage>
        <taxon>Eukaryota</taxon>
        <taxon>Metazoa</taxon>
        <taxon>Ecdysozoa</taxon>
        <taxon>Arthropoda</taxon>
        <taxon>Chelicerata</taxon>
        <taxon>Merostomata</taxon>
        <taxon>Xiphosura</taxon>
        <taxon>Limulidae</taxon>
        <taxon>Limulus</taxon>
    </lineage>
</organism>
<feature type="region of interest" description="Disordered" evidence="4">
    <location>
        <begin position="548"/>
        <end position="576"/>
    </location>
</feature>
<dbReference type="InterPro" id="IPR011989">
    <property type="entry name" value="ARM-like"/>
</dbReference>
<feature type="compositionally biased region" description="Basic and acidic residues" evidence="4">
    <location>
        <begin position="2386"/>
        <end position="2396"/>
    </location>
</feature>
<feature type="region of interest" description="Disordered" evidence="4">
    <location>
        <begin position="2346"/>
        <end position="2396"/>
    </location>
</feature>
<gene>
    <name evidence="6" type="primary">LOC106471173</name>
</gene>
<dbReference type="SMART" id="SM00185">
    <property type="entry name" value="ARM"/>
    <property type="match status" value="5"/>
</dbReference>
<feature type="compositionally biased region" description="Polar residues" evidence="4">
    <location>
        <begin position="1981"/>
        <end position="2014"/>
    </location>
</feature>
<evidence type="ECO:0000313" key="6">
    <source>
        <dbReference type="RefSeq" id="XP_013787215.2"/>
    </source>
</evidence>